<dbReference type="CDD" id="cd08659">
    <property type="entry name" value="M20_ArgE_DapE-like"/>
    <property type="match status" value="1"/>
</dbReference>
<dbReference type="PROSITE" id="PS00759">
    <property type="entry name" value="ARGE_DAPE_CPG2_2"/>
    <property type="match status" value="1"/>
</dbReference>
<keyword evidence="2" id="KW-0479">Metal-binding</keyword>
<proteinExistence type="predicted"/>
<evidence type="ECO:0000256" key="4">
    <source>
        <dbReference type="ARBA" id="ARBA00022833"/>
    </source>
</evidence>
<gene>
    <name evidence="6" type="primary">dapE</name>
    <name evidence="7" type="ORF">HSR6_1406</name>
    <name evidence="6" type="ORF">HTSR_1334</name>
</gene>
<dbReference type="GO" id="GO:0046872">
    <property type="term" value="F:metal ion binding"/>
    <property type="evidence" value="ECO:0007669"/>
    <property type="project" value="UniProtKB-KW"/>
</dbReference>
<dbReference type="SUPFAM" id="SSF53187">
    <property type="entry name" value="Zn-dependent exopeptidases"/>
    <property type="match status" value="1"/>
</dbReference>
<dbReference type="SUPFAM" id="SSF55031">
    <property type="entry name" value="Bacterial exopeptidase dimerisation domain"/>
    <property type="match status" value="1"/>
</dbReference>
<dbReference type="KEGG" id="halh:HTSR_1334"/>
<dbReference type="NCBIfam" id="NF006402">
    <property type="entry name" value="PRK08651.1-5"/>
    <property type="match status" value="1"/>
</dbReference>
<reference evidence="6 8" key="1">
    <citation type="submission" date="2016-06" db="EMBL/GenBank/DDBJ databases">
        <title>Discovery of anaerobic lithoheterotrophic haloarchaeon capable of sulfur respiration by hydrogen and formate.</title>
        <authorList>
            <person name="Sorokin D.Y."/>
            <person name="Kublanov I.V."/>
            <person name="Roman P."/>
            <person name="Sinninghe Damste J.S."/>
            <person name="Golyshin P.N."/>
            <person name="Rojo D."/>
            <person name="Ciordia S."/>
            <person name="Mena Md.C."/>
            <person name="Ferrer M."/>
            <person name="Smedile F."/>
            <person name="Messina E."/>
            <person name="La Cono V."/>
            <person name="Yakimov M.M."/>
        </authorList>
    </citation>
    <scope>NUCLEOTIDE SEQUENCE [LARGE SCALE GENOMIC DNA]</scope>
    <source>
        <strain evidence="6 8">HTSR1</strain>
    </source>
</reference>
<dbReference type="GO" id="GO:0009014">
    <property type="term" value="F:succinyl-diaminopimelate desuccinylase activity"/>
    <property type="evidence" value="ECO:0007669"/>
    <property type="project" value="UniProtKB-EC"/>
</dbReference>
<feature type="domain" description="Peptidase M20 dimerisation" evidence="5">
    <location>
        <begin position="147"/>
        <end position="254"/>
    </location>
</feature>
<keyword evidence="3 6" id="KW-0378">Hydrolase</keyword>
<evidence type="ECO:0000313" key="6">
    <source>
        <dbReference type="EMBL" id="AOW80510.1"/>
    </source>
</evidence>
<evidence type="ECO:0000313" key="8">
    <source>
        <dbReference type="Proteomes" id="UP000185608"/>
    </source>
</evidence>
<dbReference type="EMBL" id="CP016804">
    <property type="protein sequence ID" value="APE95849.1"/>
    <property type="molecule type" value="Genomic_DNA"/>
</dbReference>
<accession>A0A1J1AE42</accession>
<dbReference type="InterPro" id="IPR001261">
    <property type="entry name" value="ArgE/DapE_CS"/>
</dbReference>
<evidence type="ECO:0000259" key="5">
    <source>
        <dbReference type="Pfam" id="PF07687"/>
    </source>
</evidence>
<dbReference type="OrthoDB" id="64254at2157"/>
<accession>A0A1D8S579</accession>
<dbReference type="STRING" id="1873524.HSR6_1406"/>
<comment type="cofactor">
    <cofactor evidence="1">
        <name>Zn(2+)</name>
        <dbReference type="ChEBI" id="CHEBI:29105"/>
    </cofactor>
</comment>
<dbReference type="InterPro" id="IPR002933">
    <property type="entry name" value="Peptidase_M20"/>
</dbReference>
<dbReference type="InterPro" id="IPR011650">
    <property type="entry name" value="Peptidase_M20_dimer"/>
</dbReference>
<dbReference type="KEGG" id="hhsr:HSR6_1406"/>
<protein>
    <submittedName>
        <fullName evidence="6">Succinyl-diaminopimelate desuccinylase</fullName>
        <ecNumber evidence="6">3.5.1.18</ecNumber>
    </submittedName>
</protein>
<sequence>MSFDPIKFLETAVETPSTESVTAMRELVRETLEANGETVRIDDAGNLLAEKGSEEPRIVLNTHLDTVPPHHPLERTETEIRGRGSCDAKGPLAAMLAAFIRTEPETGRLTLALTPDEEQESTGAAALELDADGFIVGEPTGLDVCVAARGRFQGTVRLGGRGAHAATPESGVNAISGLKEAIAGLESYDAEHGPATHPRLGAPTLTPTLVSGGEATNRIPSEATLTIDRRSVPPERAPEFFESLQAHLRSVVPEDLTVAVEPAERETPFLEGFETDSDAAVSQALVAAGAGEPRTFGAATEAAYFAAVAPTVVFGPGVLADEQGPVAHGEREYVSIDAVRRAGTILTEGLETLLVAG</sequence>
<dbReference type="RefSeq" id="WP_070365196.1">
    <property type="nucleotide sequence ID" value="NZ_CP016070.1"/>
</dbReference>
<dbReference type="AlphaFoldDB" id="A0A1D8S579"/>
<dbReference type="Proteomes" id="UP000186165">
    <property type="component" value="Chromosome"/>
</dbReference>
<dbReference type="EC" id="3.5.1.18" evidence="6"/>
<keyword evidence="4" id="KW-0862">Zinc</keyword>
<dbReference type="Gene3D" id="3.40.630.10">
    <property type="entry name" value="Zn peptidases"/>
    <property type="match status" value="1"/>
</dbReference>
<reference evidence="7" key="3">
    <citation type="journal article" date="2017" name="ISME J.">
        <title>Discovery of anaerobic lithoheterotrophic haloarchaea, ubiquitous in hypersaline habitats.</title>
        <authorList>
            <person name="Sorokin D.Y."/>
            <person name="Messina E."/>
            <person name="Smedile F."/>
            <person name="Roman P."/>
            <person name="Damste J.S.S."/>
            <person name="Ciordia S."/>
            <person name="Mena M.C."/>
            <person name="Ferrer M."/>
            <person name="Golyshin P.N."/>
            <person name="Kublanov I.V."/>
            <person name="Samarov N.I."/>
            <person name="Toshchakov S.V."/>
            <person name="La Cono V."/>
            <person name="Yakimov M.M."/>
        </authorList>
    </citation>
    <scope>NUCLEOTIDE SEQUENCE</scope>
    <source>
        <strain evidence="7">HSR6</strain>
    </source>
</reference>
<dbReference type="InterPro" id="IPR050072">
    <property type="entry name" value="Peptidase_M20A"/>
</dbReference>
<name>A0A1D8S579_9EURY</name>
<dbReference type="PANTHER" id="PTHR43808">
    <property type="entry name" value="ACETYLORNITHINE DEACETYLASE"/>
    <property type="match status" value="1"/>
</dbReference>
<evidence type="ECO:0000256" key="3">
    <source>
        <dbReference type="ARBA" id="ARBA00022801"/>
    </source>
</evidence>
<dbReference type="GeneID" id="30417934"/>
<dbReference type="EMBL" id="CP016070">
    <property type="protein sequence ID" value="AOW80510.1"/>
    <property type="molecule type" value="Genomic_DNA"/>
</dbReference>
<organism evidence="6 8">
    <name type="scientific">Halodesulfurarchaeum formicicum</name>
    <dbReference type="NCBI Taxonomy" id="1873524"/>
    <lineage>
        <taxon>Archaea</taxon>
        <taxon>Methanobacteriati</taxon>
        <taxon>Methanobacteriota</taxon>
        <taxon>Stenosarchaea group</taxon>
        <taxon>Halobacteria</taxon>
        <taxon>Halobacteriales</taxon>
        <taxon>Halobacteriaceae</taxon>
        <taxon>Halodesulfurarchaeum</taxon>
    </lineage>
</organism>
<keyword evidence="9" id="KW-1185">Reference proteome</keyword>
<dbReference type="Pfam" id="PF01546">
    <property type="entry name" value="Peptidase_M20"/>
    <property type="match status" value="1"/>
</dbReference>
<dbReference type="Pfam" id="PF07687">
    <property type="entry name" value="M20_dimer"/>
    <property type="match status" value="1"/>
</dbReference>
<evidence type="ECO:0000256" key="1">
    <source>
        <dbReference type="ARBA" id="ARBA00001947"/>
    </source>
</evidence>
<evidence type="ECO:0000256" key="2">
    <source>
        <dbReference type="ARBA" id="ARBA00022723"/>
    </source>
</evidence>
<dbReference type="PATRIC" id="fig|1855411.3.peg.1333"/>
<evidence type="ECO:0000313" key="7">
    <source>
        <dbReference type="EMBL" id="APE95849.1"/>
    </source>
</evidence>
<dbReference type="InterPro" id="IPR036264">
    <property type="entry name" value="Bact_exopeptidase_dim_dom"/>
</dbReference>
<dbReference type="Proteomes" id="UP000185608">
    <property type="component" value="Chromosome"/>
</dbReference>
<dbReference type="Gene3D" id="3.30.70.360">
    <property type="match status" value="1"/>
</dbReference>
<evidence type="ECO:0000313" key="9">
    <source>
        <dbReference type="Proteomes" id="UP000186165"/>
    </source>
</evidence>
<reference evidence="9" key="2">
    <citation type="submission" date="2016-08" db="EMBL/GenBank/DDBJ databases">
        <title>Discovery of first anaerobic lithoheterotrophic haloarchae widely represented in hypersaline habitats.</title>
        <authorList>
            <person name="Sorokin D.Y."/>
            <person name="Kublanov I.V."/>
            <person name="Roman P."/>
            <person name="Sinninghe Damste J.S."/>
            <person name="Golyshin P.N."/>
            <person name="Rojo D."/>
            <person name="Ciordia S."/>
            <person name="Mena Md.C."/>
            <person name="Ferrer M."/>
            <person name="Smedile F."/>
            <person name="Messina E."/>
            <person name="La Cono V."/>
            <person name="Yakimov M.M."/>
        </authorList>
    </citation>
    <scope>NUCLEOTIDE SEQUENCE [LARGE SCALE GENOMIC DNA]</scope>
    <source>
        <strain evidence="9">HSR6</strain>
    </source>
</reference>